<dbReference type="EMBL" id="VJOO01000043">
    <property type="protein sequence ID" value="TSE34525.1"/>
    <property type="molecule type" value="Genomic_DNA"/>
</dbReference>
<name>A0A554XFC8_9BURK</name>
<accession>A0A554XFC8</accession>
<evidence type="ECO:0000313" key="3">
    <source>
        <dbReference type="Proteomes" id="UP000316388"/>
    </source>
</evidence>
<dbReference type="AlphaFoldDB" id="A0A554XFC8"/>
<feature type="region of interest" description="Disordered" evidence="1">
    <location>
        <begin position="1"/>
        <end position="22"/>
    </location>
</feature>
<gene>
    <name evidence="2" type="ORF">Tfont_02641</name>
</gene>
<comment type="caution">
    <text evidence="2">The sequence shown here is derived from an EMBL/GenBank/DDBJ whole genome shotgun (WGS) entry which is preliminary data.</text>
</comment>
<evidence type="ECO:0000313" key="2">
    <source>
        <dbReference type="EMBL" id="TSE34525.1"/>
    </source>
</evidence>
<reference evidence="2 3" key="1">
    <citation type="submission" date="2019-07" db="EMBL/GenBank/DDBJ databases">
        <title>Tepidimonas fonticaldi AT-A2 draft genome.</title>
        <authorList>
            <person name="Da Costa M.S."/>
            <person name="Froufe H.J.C."/>
            <person name="Egas C."/>
            <person name="Albuquerque L."/>
        </authorList>
    </citation>
    <scope>NUCLEOTIDE SEQUENCE [LARGE SCALE GENOMIC DNA]</scope>
    <source>
        <strain evidence="2 3">AT-A2</strain>
    </source>
</reference>
<dbReference type="Proteomes" id="UP000316388">
    <property type="component" value="Unassembled WGS sequence"/>
</dbReference>
<proteinExistence type="predicted"/>
<protein>
    <submittedName>
        <fullName evidence="2">Uncharacterized protein</fullName>
    </submittedName>
</protein>
<dbReference type="RefSeq" id="WP_143969810.1">
    <property type="nucleotide sequence ID" value="NZ_VJOO01000043.1"/>
</dbReference>
<organism evidence="2 3">
    <name type="scientific">Tepidimonas fonticaldi</name>
    <dbReference type="NCBI Taxonomy" id="1101373"/>
    <lineage>
        <taxon>Bacteria</taxon>
        <taxon>Pseudomonadati</taxon>
        <taxon>Pseudomonadota</taxon>
        <taxon>Betaproteobacteria</taxon>
        <taxon>Burkholderiales</taxon>
        <taxon>Tepidimonas</taxon>
    </lineage>
</organism>
<sequence>MADDTALDPQPGTAAHPLQPRTPAELWQLLRRPEGRALTARHVGEALVLAGLTDLAEVIAATNV</sequence>
<evidence type="ECO:0000256" key="1">
    <source>
        <dbReference type="SAM" id="MobiDB-lite"/>
    </source>
</evidence>